<feature type="domain" description="PucR C-terminal helix-turn-helix" evidence="2">
    <location>
        <begin position="180"/>
        <end position="237"/>
    </location>
</feature>
<dbReference type="InterPro" id="IPR025736">
    <property type="entry name" value="PucR_C-HTH_dom"/>
</dbReference>
<dbReference type="OrthoDB" id="4571023at2"/>
<feature type="compositionally biased region" description="Low complexity" evidence="1">
    <location>
        <begin position="10"/>
        <end position="21"/>
    </location>
</feature>
<dbReference type="Gene3D" id="1.10.10.2840">
    <property type="entry name" value="PucR C-terminal helix-turn-helix domain"/>
    <property type="match status" value="1"/>
</dbReference>
<dbReference type="Proteomes" id="UP000400924">
    <property type="component" value="Unassembled WGS sequence"/>
</dbReference>
<dbReference type="Pfam" id="PF13556">
    <property type="entry name" value="HTH_30"/>
    <property type="match status" value="1"/>
</dbReference>
<dbReference type="InterPro" id="IPR051448">
    <property type="entry name" value="CdaR-like_regulators"/>
</dbReference>
<comment type="caution">
    <text evidence="3">The sequence shown here is derived from an EMBL/GenBank/DDBJ whole genome shotgun (WGS) entry which is preliminary data.</text>
</comment>
<keyword evidence="4" id="KW-1185">Reference proteome</keyword>
<dbReference type="EMBL" id="VJZC01000146">
    <property type="protein sequence ID" value="MPY59545.1"/>
    <property type="molecule type" value="Genomic_DNA"/>
</dbReference>
<sequence>MATQPLLLQSEPARSAPADRSAPVRPLLPGFVALAACAGPVAPTRSWAVLGVQAMGYTDHALTRVIGRFCGRGTMVRLNGGRGHVLAPAGDRQQALRLAHRMRTEFGDAVWISVTWRPYAELAGGVREAEDVLRVVCALGRQPGVHQLDDVAVELAVASNLEVSRRLAALIEPVVKRPELLRTLEALIAADGNRARAAADLIIHRSTIDYRLGRIEALTGHSPVRVRGLQTLCTALAAHALTRPRSASPSEA</sequence>
<protein>
    <recommendedName>
        <fullName evidence="2">PucR C-terminal helix-turn-helix domain-containing protein</fullName>
    </recommendedName>
</protein>
<organism evidence="3 4">
    <name type="scientific">Streptomyces spongiae</name>
    <dbReference type="NCBI Taxonomy" id="565072"/>
    <lineage>
        <taxon>Bacteria</taxon>
        <taxon>Bacillati</taxon>
        <taxon>Actinomycetota</taxon>
        <taxon>Actinomycetes</taxon>
        <taxon>Kitasatosporales</taxon>
        <taxon>Streptomycetaceae</taxon>
        <taxon>Streptomyces</taxon>
    </lineage>
</organism>
<name>A0A5N8XLS3_9ACTN</name>
<dbReference type="PANTHER" id="PTHR33744:SF15">
    <property type="entry name" value="CARBOHYDRATE DIACID REGULATOR"/>
    <property type="match status" value="1"/>
</dbReference>
<reference evidence="3 4" key="1">
    <citation type="submission" date="2019-07" db="EMBL/GenBank/DDBJ databases">
        <title>New species of Amycolatopsis and Streptomyces.</title>
        <authorList>
            <person name="Duangmal K."/>
            <person name="Teo W.F.A."/>
            <person name="Lipun K."/>
        </authorList>
    </citation>
    <scope>NUCLEOTIDE SEQUENCE [LARGE SCALE GENOMIC DNA]</scope>
    <source>
        <strain evidence="3 4">NBRC 106415</strain>
    </source>
</reference>
<dbReference type="InterPro" id="IPR042070">
    <property type="entry name" value="PucR_C-HTH_sf"/>
</dbReference>
<feature type="region of interest" description="Disordered" evidence="1">
    <location>
        <begin position="1"/>
        <end position="21"/>
    </location>
</feature>
<dbReference type="AlphaFoldDB" id="A0A5N8XLS3"/>
<dbReference type="RefSeq" id="WP_152773026.1">
    <property type="nucleotide sequence ID" value="NZ_VJZC01000146.1"/>
</dbReference>
<evidence type="ECO:0000256" key="1">
    <source>
        <dbReference type="SAM" id="MobiDB-lite"/>
    </source>
</evidence>
<evidence type="ECO:0000259" key="2">
    <source>
        <dbReference type="Pfam" id="PF13556"/>
    </source>
</evidence>
<gene>
    <name evidence="3" type="ORF">FNH08_20950</name>
</gene>
<proteinExistence type="predicted"/>
<accession>A0A5N8XLS3</accession>
<evidence type="ECO:0000313" key="4">
    <source>
        <dbReference type="Proteomes" id="UP000400924"/>
    </source>
</evidence>
<evidence type="ECO:0000313" key="3">
    <source>
        <dbReference type="EMBL" id="MPY59545.1"/>
    </source>
</evidence>
<dbReference type="PANTHER" id="PTHR33744">
    <property type="entry name" value="CARBOHYDRATE DIACID REGULATOR"/>
    <property type="match status" value="1"/>
</dbReference>